<dbReference type="PANTHER" id="PTHR46340">
    <property type="entry name" value="UBX DOMAIN-CONTAINING PROTEIN 1"/>
    <property type="match status" value="1"/>
</dbReference>
<dbReference type="Gene3D" id="3.10.20.90">
    <property type="entry name" value="Phosphatidylinositol 3-kinase Catalytic Subunit, Chain A, domain 1"/>
    <property type="match status" value="1"/>
</dbReference>
<feature type="region of interest" description="Disordered" evidence="10">
    <location>
        <begin position="126"/>
        <end position="203"/>
    </location>
</feature>
<evidence type="ECO:0000256" key="11">
    <source>
        <dbReference type="SAM" id="SignalP"/>
    </source>
</evidence>
<dbReference type="SUPFAM" id="SSF46934">
    <property type="entry name" value="UBA-like"/>
    <property type="match status" value="1"/>
</dbReference>
<keyword evidence="11" id="KW-0732">Signal</keyword>
<accession>A0A3M0IP89</accession>
<evidence type="ECO:0000313" key="14">
    <source>
        <dbReference type="Proteomes" id="UP000269221"/>
    </source>
</evidence>
<dbReference type="PANTHER" id="PTHR46340:SF1">
    <property type="entry name" value="UBX DOMAIN-CONTAINING PROTEIN 1"/>
    <property type="match status" value="1"/>
</dbReference>
<keyword evidence="9" id="KW-0472">Membrane</keyword>
<reference evidence="13 14" key="1">
    <citation type="submission" date="2018-07" db="EMBL/GenBank/DDBJ databases">
        <title>A high quality draft genome assembly of the barn swallow (H. rustica rustica).</title>
        <authorList>
            <person name="Formenti G."/>
            <person name="Chiara M."/>
            <person name="Poveda L."/>
            <person name="Francoijs K.-J."/>
            <person name="Bonisoli-Alquati A."/>
            <person name="Canova L."/>
            <person name="Gianfranceschi L."/>
            <person name="Horner D.S."/>
            <person name="Saino N."/>
        </authorList>
    </citation>
    <scope>NUCLEOTIDE SEQUENCE [LARGE SCALE GENOMIC DNA]</scope>
    <source>
        <strain evidence="13">Chelidonia</strain>
        <tissue evidence="13">Blood</tissue>
    </source>
</reference>
<dbReference type="GO" id="GO:0006629">
    <property type="term" value="P:lipid metabolic process"/>
    <property type="evidence" value="ECO:0007669"/>
    <property type="project" value="UniProtKB-KW"/>
</dbReference>
<feature type="signal peptide" evidence="11">
    <location>
        <begin position="1"/>
        <end position="31"/>
    </location>
</feature>
<keyword evidence="14" id="KW-1185">Reference proteome</keyword>
<dbReference type="Pfam" id="PF00789">
    <property type="entry name" value="UBX"/>
    <property type="match status" value="1"/>
</dbReference>
<feature type="domain" description="UBX" evidence="12">
    <location>
        <begin position="236"/>
        <end position="324"/>
    </location>
</feature>
<keyword evidence="6" id="KW-1133">Transmembrane helix</keyword>
<feature type="chain" id="PRO_5017978120" description="UBX domain-containing protein" evidence="11">
    <location>
        <begin position="32"/>
        <end position="330"/>
    </location>
</feature>
<keyword evidence="3" id="KW-0963">Cytoplasm</keyword>
<dbReference type="GO" id="GO:0140042">
    <property type="term" value="P:lipid droplet formation"/>
    <property type="evidence" value="ECO:0007669"/>
    <property type="project" value="UniProtKB-ARBA"/>
</dbReference>
<dbReference type="SMART" id="SM00166">
    <property type="entry name" value="UBX"/>
    <property type="match status" value="1"/>
</dbReference>
<dbReference type="CDD" id="cd23995">
    <property type="entry name" value="Seipin_BSCL2_like"/>
    <property type="match status" value="1"/>
</dbReference>
<sequence length="330" mass="35998">MLHYRSRLLRALHTAAFAGLFLSGFAEQSQTLELELMGRYREDPWVWGPKRGFGVVLGDFGVWSLTPAPPQYTPTVGAFVEIRSRRLQLYGARLRVHAHFSGLRAKALALTGNRGVEPAMDWLVAHEDDPDSDSDAELPPGLGAVLGGPRQPPEEDETQRQRVREKIERDKAERAQRVSGIPGDLGENPEGSGDPGRSRGGAGIRFGVPAPPFGPQFAPVPPEPSPVPPREPPAPREYEQCRIQVRLPDGRALTQSFQAREPLAAVRLFVELHRGTGSGPGSGPGSPPEPFSLRTAFPRRLFTEEDMEKPLQELGLVPSAVVIVAKKEGS</sequence>
<comment type="caution">
    <text evidence="13">The sequence shown here is derived from an EMBL/GenBank/DDBJ whole genome shotgun (WGS) entry which is preliminary data.</text>
</comment>
<keyword evidence="8" id="KW-0443">Lipid metabolism</keyword>
<name>A0A3M0IP89_HIRRU</name>
<feature type="compositionally biased region" description="Basic and acidic residues" evidence="10">
    <location>
        <begin position="158"/>
        <end position="176"/>
    </location>
</feature>
<dbReference type="GO" id="GO:0005789">
    <property type="term" value="C:endoplasmic reticulum membrane"/>
    <property type="evidence" value="ECO:0007669"/>
    <property type="project" value="UniProtKB-SubCell"/>
</dbReference>
<evidence type="ECO:0000256" key="2">
    <source>
        <dbReference type="ARBA" id="ARBA00004496"/>
    </source>
</evidence>
<keyword evidence="7" id="KW-0175">Coiled coil</keyword>
<proteinExistence type="predicted"/>
<evidence type="ECO:0000256" key="3">
    <source>
        <dbReference type="ARBA" id="ARBA00022490"/>
    </source>
</evidence>
<dbReference type="SUPFAM" id="SSF54236">
    <property type="entry name" value="Ubiquitin-like"/>
    <property type="match status" value="1"/>
</dbReference>
<dbReference type="GO" id="GO:0032435">
    <property type="term" value="P:negative regulation of proteasomal ubiquitin-dependent protein catabolic process"/>
    <property type="evidence" value="ECO:0007669"/>
    <property type="project" value="TreeGrafter"/>
</dbReference>
<comment type="subcellular location">
    <subcellularLocation>
        <location evidence="2">Cytoplasm</location>
    </subcellularLocation>
    <subcellularLocation>
        <location evidence="1">Endoplasmic reticulum membrane</location>
        <topology evidence="1">Multi-pass membrane protein</topology>
    </subcellularLocation>
</comment>
<dbReference type="InterPro" id="IPR009617">
    <property type="entry name" value="Seipin"/>
</dbReference>
<keyword evidence="5" id="KW-0256">Endoplasmic reticulum</keyword>
<dbReference type="OrthoDB" id="10254930at2759"/>
<evidence type="ECO:0000256" key="6">
    <source>
        <dbReference type="ARBA" id="ARBA00022989"/>
    </source>
</evidence>
<dbReference type="AlphaFoldDB" id="A0A3M0IP89"/>
<dbReference type="FunFam" id="3.10.20.90:FF:000134">
    <property type="entry name" value="UBX domain-containing protein 1"/>
    <property type="match status" value="1"/>
</dbReference>
<dbReference type="STRING" id="333673.A0A3M0IP89"/>
<evidence type="ECO:0000256" key="10">
    <source>
        <dbReference type="SAM" id="MobiDB-lite"/>
    </source>
</evidence>
<protein>
    <recommendedName>
        <fullName evidence="12">UBX domain-containing protein</fullName>
    </recommendedName>
</protein>
<organism evidence="13 14">
    <name type="scientific">Hirundo rustica rustica</name>
    <dbReference type="NCBI Taxonomy" id="333673"/>
    <lineage>
        <taxon>Eukaryota</taxon>
        <taxon>Metazoa</taxon>
        <taxon>Chordata</taxon>
        <taxon>Craniata</taxon>
        <taxon>Vertebrata</taxon>
        <taxon>Euteleostomi</taxon>
        <taxon>Archelosauria</taxon>
        <taxon>Archosauria</taxon>
        <taxon>Dinosauria</taxon>
        <taxon>Saurischia</taxon>
        <taxon>Theropoda</taxon>
        <taxon>Coelurosauria</taxon>
        <taxon>Aves</taxon>
        <taxon>Neognathae</taxon>
        <taxon>Neoaves</taxon>
        <taxon>Telluraves</taxon>
        <taxon>Australaves</taxon>
        <taxon>Passeriformes</taxon>
        <taxon>Sylvioidea</taxon>
        <taxon>Hirundinidae</taxon>
        <taxon>Hirundo</taxon>
    </lineage>
</organism>
<feature type="region of interest" description="Disordered" evidence="10">
    <location>
        <begin position="274"/>
        <end position="293"/>
    </location>
</feature>
<keyword evidence="4" id="KW-0812">Transmembrane</keyword>
<dbReference type="GO" id="GO:0005634">
    <property type="term" value="C:nucleus"/>
    <property type="evidence" value="ECO:0007669"/>
    <property type="project" value="TreeGrafter"/>
</dbReference>
<dbReference type="GO" id="GO:1903094">
    <property type="term" value="P:negative regulation of protein K48-linked deubiquitination"/>
    <property type="evidence" value="ECO:0007669"/>
    <property type="project" value="TreeGrafter"/>
</dbReference>
<dbReference type="Pfam" id="PF06775">
    <property type="entry name" value="Seipin"/>
    <property type="match status" value="1"/>
</dbReference>
<evidence type="ECO:0000256" key="5">
    <source>
        <dbReference type="ARBA" id="ARBA00022824"/>
    </source>
</evidence>
<evidence type="ECO:0000256" key="7">
    <source>
        <dbReference type="ARBA" id="ARBA00023054"/>
    </source>
</evidence>
<evidence type="ECO:0000256" key="8">
    <source>
        <dbReference type="ARBA" id="ARBA00023098"/>
    </source>
</evidence>
<dbReference type="EMBL" id="QRBI01000249">
    <property type="protein sequence ID" value="RMB90475.1"/>
    <property type="molecule type" value="Genomic_DNA"/>
</dbReference>
<dbReference type="InterPro" id="IPR001012">
    <property type="entry name" value="UBX_dom"/>
</dbReference>
<evidence type="ECO:0000313" key="13">
    <source>
        <dbReference type="EMBL" id="RMB90475.1"/>
    </source>
</evidence>
<evidence type="ECO:0000259" key="12">
    <source>
        <dbReference type="PROSITE" id="PS50033"/>
    </source>
</evidence>
<feature type="compositionally biased region" description="Low complexity" evidence="10">
    <location>
        <begin position="138"/>
        <end position="149"/>
    </location>
</feature>
<dbReference type="GO" id="GO:0031397">
    <property type="term" value="P:negative regulation of protein ubiquitination"/>
    <property type="evidence" value="ECO:0007669"/>
    <property type="project" value="TreeGrafter"/>
</dbReference>
<dbReference type="InterPro" id="IPR015940">
    <property type="entry name" value="UBA"/>
</dbReference>
<dbReference type="InterPro" id="IPR029071">
    <property type="entry name" value="Ubiquitin-like_domsf"/>
</dbReference>
<dbReference type="GO" id="GO:0036435">
    <property type="term" value="F:K48-linked polyubiquitin modification-dependent protein binding"/>
    <property type="evidence" value="ECO:0007669"/>
    <property type="project" value="TreeGrafter"/>
</dbReference>
<evidence type="ECO:0000256" key="4">
    <source>
        <dbReference type="ARBA" id="ARBA00022692"/>
    </source>
</evidence>
<dbReference type="Pfam" id="PF22562">
    <property type="entry name" value="UBA_7"/>
    <property type="match status" value="1"/>
</dbReference>
<gene>
    <name evidence="13" type="ORF">DUI87_33076</name>
</gene>
<evidence type="ECO:0000256" key="1">
    <source>
        <dbReference type="ARBA" id="ARBA00004477"/>
    </source>
</evidence>
<dbReference type="PROSITE" id="PS50033">
    <property type="entry name" value="UBX"/>
    <property type="match status" value="1"/>
</dbReference>
<evidence type="ECO:0000256" key="9">
    <source>
        <dbReference type="ARBA" id="ARBA00023136"/>
    </source>
</evidence>
<dbReference type="Gene3D" id="1.10.8.10">
    <property type="entry name" value="DNA helicase RuvA subunit, C-terminal domain"/>
    <property type="match status" value="1"/>
</dbReference>
<dbReference type="InterPro" id="IPR009060">
    <property type="entry name" value="UBA-like_sf"/>
</dbReference>
<dbReference type="Proteomes" id="UP000269221">
    <property type="component" value="Unassembled WGS sequence"/>
</dbReference>